<evidence type="ECO:0000313" key="3">
    <source>
        <dbReference type="Proteomes" id="UP001420932"/>
    </source>
</evidence>
<dbReference type="EMBL" id="JBBNAF010000009">
    <property type="protein sequence ID" value="KAK9114178.1"/>
    <property type="molecule type" value="Genomic_DNA"/>
</dbReference>
<feature type="compositionally biased region" description="Low complexity" evidence="1">
    <location>
        <begin position="78"/>
        <end position="91"/>
    </location>
</feature>
<dbReference type="PANTHER" id="PTHR34468">
    <property type="entry name" value="MICROTUBULE-ASSOCIATED FUTSCH-LIKE PROTEIN"/>
    <property type="match status" value="1"/>
</dbReference>
<feature type="compositionally biased region" description="Basic and acidic residues" evidence="1">
    <location>
        <begin position="321"/>
        <end position="332"/>
    </location>
</feature>
<name>A0AAP0IEX7_9MAGN</name>
<feature type="compositionally biased region" description="Polar residues" evidence="1">
    <location>
        <begin position="261"/>
        <end position="295"/>
    </location>
</feature>
<keyword evidence="3" id="KW-1185">Reference proteome</keyword>
<feature type="compositionally biased region" description="Basic and acidic residues" evidence="1">
    <location>
        <begin position="210"/>
        <end position="224"/>
    </location>
</feature>
<sequence>MEAVKDQSAGSASAGKSKLRYPLRSASKPKEDALSTSAPKRGRNTPSVSKSESVLDFSGKEKSAKPPRRLSIPAKSANSPIPKPNTTITPKSEVRGNKSANGQGRSGTPNSDVFKSINLRKFNVLLSASYWLSQIKLSESAAKHFVSLGFFKLALQSGCEPQQRMKDELISYARRHNLVELGEPAKELLASYNIIEDLEQLAVSETCSHVPEEGTRSSEEEVKRTSSTGARKLKPKSLNVEGFQASAESMKDVSQKKNHGSNRASSTRISKNSKPAQVTSSSNTQKKSPRPTSNEANKEKPMTRSNLKKSSTESDTVASLPDEKLQEDKENMDAQGMEQTNVTEVVQMVCL</sequence>
<protein>
    <submittedName>
        <fullName evidence="2">Uncharacterized protein</fullName>
    </submittedName>
</protein>
<feature type="compositionally biased region" description="Polar residues" evidence="1">
    <location>
        <begin position="303"/>
        <end position="317"/>
    </location>
</feature>
<feature type="region of interest" description="Disordered" evidence="1">
    <location>
        <begin position="206"/>
        <end position="340"/>
    </location>
</feature>
<feature type="region of interest" description="Disordered" evidence="1">
    <location>
        <begin position="1"/>
        <end position="112"/>
    </location>
</feature>
<comment type="caution">
    <text evidence="2">The sequence shown here is derived from an EMBL/GenBank/DDBJ whole genome shotgun (WGS) entry which is preliminary data.</text>
</comment>
<evidence type="ECO:0000256" key="1">
    <source>
        <dbReference type="SAM" id="MobiDB-lite"/>
    </source>
</evidence>
<gene>
    <name evidence="2" type="ORF">Syun_020975</name>
</gene>
<reference evidence="2 3" key="1">
    <citation type="submission" date="2024-01" db="EMBL/GenBank/DDBJ databases">
        <title>Genome assemblies of Stephania.</title>
        <authorList>
            <person name="Yang L."/>
        </authorList>
    </citation>
    <scope>NUCLEOTIDE SEQUENCE [LARGE SCALE GENOMIC DNA]</scope>
    <source>
        <strain evidence="2">YNDBR</strain>
        <tissue evidence="2">Leaf</tissue>
    </source>
</reference>
<evidence type="ECO:0000313" key="2">
    <source>
        <dbReference type="EMBL" id="KAK9114178.1"/>
    </source>
</evidence>
<feature type="compositionally biased region" description="Polar residues" evidence="1">
    <location>
        <begin position="34"/>
        <end position="52"/>
    </location>
</feature>
<accession>A0AAP0IEX7</accession>
<dbReference type="Proteomes" id="UP001420932">
    <property type="component" value="Unassembled WGS sequence"/>
</dbReference>
<organism evidence="2 3">
    <name type="scientific">Stephania yunnanensis</name>
    <dbReference type="NCBI Taxonomy" id="152371"/>
    <lineage>
        <taxon>Eukaryota</taxon>
        <taxon>Viridiplantae</taxon>
        <taxon>Streptophyta</taxon>
        <taxon>Embryophyta</taxon>
        <taxon>Tracheophyta</taxon>
        <taxon>Spermatophyta</taxon>
        <taxon>Magnoliopsida</taxon>
        <taxon>Ranunculales</taxon>
        <taxon>Menispermaceae</taxon>
        <taxon>Menispermoideae</taxon>
        <taxon>Cissampelideae</taxon>
        <taxon>Stephania</taxon>
    </lineage>
</organism>
<feature type="compositionally biased region" description="Polar residues" evidence="1">
    <location>
        <begin position="98"/>
        <end position="112"/>
    </location>
</feature>
<dbReference type="PANTHER" id="PTHR34468:SF2">
    <property type="entry name" value="MICROTUBULE-ASSOCIATED FUTSCH-LIKE PROTEIN"/>
    <property type="match status" value="1"/>
</dbReference>
<proteinExistence type="predicted"/>
<dbReference type="AlphaFoldDB" id="A0AAP0IEX7"/>